<reference evidence="1" key="1">
    <citation type="submission" date="2017-11" db="EMBL/GenBank/DDBJ databases">
        <title>The Silenced vanM Gene Cluster on Plasmid was Prevalent in Clinical Isolates of Enterococci from Hangzhou, China.</title>
        <authorList>
            <person name="Sun L."/>
            <person name="Qu T."/>
            <person name="Chen Y."/>
            <person name="Fu Y."/>
            <person name="Yang Q."/>
            <person name="Yu Y."/>
        </authorList>
    </citation>
    <scope>NUCLEOTIDE SEQUENCE</scope>
    <source>
        <strain evidence="1">SRR6</strain>
        <plasmid evidence="1">pEMSRR6</plasmid>
    </source>
</reference>
<organism evidence="1">
    <name type="scientific">Enterococcus faecium</name>
    <name type="common">Streptococcus faecium</name>
    <dbReference type="NCBI Taxonomy" id="1352"/>
    <lineage>
        <taxon>Bacteria</taxon>
        <taxon>Bacillati</taxon>
        <taxon>Bacillota</taxon>
        <taxon>Bacilli</taxon>
        <taxon>Lactobacillales</taxon>
        <taxon>Enterococcaceae</taxon>
        <taxon>Enterococcus</taxon>
    </lineage>
</organism>
<accession>A0A3G1TV62</accession>
<reference evidence="2" key="2">
    <citation type="journal article" date="2020" name="J. Antimicrob. Chemother.">
        <title>Tandem amplification of the vanM gene cluster drives vancomycin resistance in vancomycin-variable enterococci.</title>
        <authorList>
            <person name="Sun L."/>
            <person name="Chen Y."/>
            <person name="Hua X."/>
            <person name="Chen Y."/>
            <person name="Hong J."/>
            <person name="Wu X."/>
            <person name="Jiang Y."/>
            <person name="van Schaik W."/>
            <person name="Qu T."/>
            <person name="Yu Y."/>
        </authorList>
    </citation>
    <scope>NUCLEOTIDE SEQUENCE [LARGE SCALE GENOMIC DNA]</scope>
    <source>
        <strain evidence="2">ZY2</strain>
        <plasmid evidence="2">pZY2</plasmid>
    </source>
</reference>
<dbReference type="AlphaFoldDB" id="A0A3G1TV62"/>
<evidence type="ECO:0000313" key="2">
    <source>
        <dbReference type="EMBL" id="QHT44795.1"/>
    </source>
</evidence>
<geneLocation type="plasmid" evidence="2">
    <name>pZY2</name>
</geneLocation>
<protein>
    <submittedName>
        <fullName evidence="1">Uncharacterized protein</fullName>
    </submittedName>
</protein>
<name>A0A3G1TV62_ENTFC</name>
<dbReference type="GeneID" id="66455749"/>
<gene>
    <name evidence="2" type="ORF">FCF09_14000</name>
</gene>
<proteinExistence type="predicted"/>
<sequence>MVVNKEKVRKYVTLKIASVEYLEKRAKEEEKTRGKKATVSELLEELIESDQTIRRAFTNRSVKS</sequence>
<dbReference type="RefSeq" id="WP_138821081.1">
    <property type="nucleotide sequence ID" value="NZ_CAWPDR010000618.1"/>
</dbReference>
<dbReference type="EMBL" id="CP039730">
    <property type="protein sequence ID" value="QHT44795.1"/>
    <property type="molecule type" value="Genomic_DNA"/>
</dbReference>
<keyword evidence="1" id="KW-0614">Plasmid</keyword>
<evidence type="ECO:0000313" key="1">
    <source>
        <dbReference type="EMBL" id="AYF52719.1"/>
    </source>
</evidence>
<geneLocation type="plasmid" evidence="1">
    <name>pEMSRR6</name>
</geneLocation>
<dbReference type="EMBL" id="MG640601">
    <property type="protein sequence ID" value="AYF52719.1"/>
    <property type="molecule type" value="Genomic_DNA"/>
</dbReference>